<sequence length="210" mass="23552">MLQALPSAVVTNIIVNYTNGNQFNSCERALSLIRSRPIGNDLLNEIQSLGAEGKQIRIIIDNAGVNNSKSVLSPKQAIDWNASPDENDLVNNHIAEELSSKMTYPVGGSREAGTNVQITWNNRISGNVRNGIPTNDYQRVNNYIPLSHLLIHALHIMKSDVLTDSHEEQARTGVKRAAEERRTIGIGEFQFEKYSENNIRREHELEPRIK</sequence>
<evidence type="ECO:0000313" key="1">
    <source>
        <dbReference type="EMBL" id="SOD34913.1"/>
    </source>
</evidence>
<dbReference type="Proteomes" id="UP000219271">
    <property type="component" value="Unassembled WGS sequence"/>
</dbReference>
<reference evidence="2" key="1">
    <citation type="submission" date="2017-09" db="EMBL/GenBank/DDBJ databases">
        <authorList>
            <person name="Varghese N."/>
            <person name="Submissions S."/>
        </authorList>
    </citation>
    <scope>NUCLEOTIDE SEQUENCE [LARGE SCALE GENOMIC DNA]</scope>
    <source>
        <strain evidence="2">JKS000234</strain>
    </source>
</reference>
<keyword evidence="2" id="KW-1185">Reference proteome</keyword>
<name>A0A286BL90_9GAMM</name>
<dbReference type="OrthoDB" id="8821494at2"/>
<dbReference type="RefSeq" id="WP_097094022.1">
    <property type="nucleotide sequence ID" value="NZ_OCMY01000001.1"/>
</dbReference>
<gene>
    <name evidence="1" type="ORF">SAMN06273570_0004</name>
</gene>
<organism evidence="1 2">
    <name type="scientific">Candidatus Pantoea floridensis</name>
    <dbReference type="NCBI Taxonomy" id="1938870"/>
    <lineage>
        <taxon>Bacteria</taxon>
        <taxon>Pseudomonadati</taxon>
        <taxon>Pseudomonadota</taxon>
        <taxon>Gammaproteobacteria</taxon>
        <taxon>Enterobacterales</taxon>
        <taxon>Erwiniaceae</taxon>
        <taxon>Pantoea</taxon>
    </lineage>
</organism>
<proteinExistence type="predicted"/>
<evidence type="ECO:0000313" key="2">
    <source>
        <dbReference type="Proteomes" id="UP000219271"/>
    </source>
</evidence>
<dbReference type="InterPro" id="IPR028208">
    <property type="entry name" value="Effector_pro_NleD-like"/>
</dbReference>
<protein>
    <submittedName>
        <fullName evidence="1">Effector protein</fullName>
    </submittedName>
</protein>
<dbReference type="EMBL" id="OCMY01000001">
    <property type="protein sequence ID" value="SOD34913.1"/>
    <property type="molecule type" value="Genomic_DNA"/>
</dbReference>
<accession>A0A286BL90</accession>
<dbReference type="AlphaFoldDB" id="A0A286BL90"/>
<dbReference type="Pfam" id="PF14891">
    <property type="entry name" value="Peptidase_M91"/>
    <property type="match status" value="1"/>
</dbReference>